<feature type="transmembrane region" description="Helical" evidence="1">
    <location>
        <begin position="532"/>
        <end position="551"/>
    </location>
</feature>
<sequence>MENKDEKQRFCTSTKCSAILGVIILVAIAIVCVVTFVDKDLRQKVQYDSGDLEWWKTTIVYQIYPRSFQDSDGDGTGDLRGIISRLGHFTYLNIGAIWISPFYESPMRDFGINIIMDFVPNHSSNDSMWFQKSRNMVDPYTDYYIWRDGKPVSHNTSVPPFNREPPNNWKAFFGGSAWTWDDHRQQYYYHAFLDSQPDLNYRNKAVKNEMLKAVFGGSAWSWDEVRHQYYYHAFLDSQPDLNYRNKNLKKEIMDAMRFWLNKGVAGFRLDALKFMYETTNTSLNDPDYNHAFLNNKTAIYVYLRFMIAESYGLTSHMRDEYYKAGSVPFNFALISRLNKTCGGECIKDIVHDSVVGLPDNAWPNFVMGNHDNHRISDRLGKDMVNAFNMLLLTLPGTPTTYYGEEIGMEDTEYSFKELKDPYGINNKDHFKEVGRDPERSPMQWNSSGNAGFTIGKPWLRINANYQTLNVEQTTGDYSMDPVGSSKGDVVISATDSVNDLYRVGDIIDLTSITLERGQGLKKTFCTSVKCSLVLALVVLVFIAVVCVITFLDKNVREKVQYDSSDLVWWKKTIIYQIYPRSFQDSDGDGIGDLNGIKQRLGHFKYLNVDTVWISPFYKSPMRDFGYDVTNYTEIDPMFGNEEDFDNLLKEAKAKGIRIIMDFVPNHTSNDSYWFQQSRLHAEPYKDYYIWDDGKLVKYNTTVPPYNRVPPNNWKSVFGGPAWTWDVLRGQYYYHAFLDSQPDLDFRNEKVREEIKYDNYTIFDDSKPYNLTTNLPEIYGVLKEWKKLLIEIGNHDKHRISDRLGKEMVDAMNILLLTLPGTPTTYMGEEIGMEDVDYNLTEVKDPYGKKHPDKFREAQMKADGVQTSTLKIYKALAKLRQQPSFQNRNITTGVVNDNVFSYVRTAYGRPKYLITINFGHESSTDDYSQKPFRMKTGEIVVKTNNFNSNDYSIGKSLDLKSIKLDRGQGLVLYLNNK</sequence>
<dbReference type="Gene3D" id="2.60.40.1180">
    <property type="entry name" value="Golgi alpha-mannosidase II"/>
    <property type="match status" value="1"/>
</dbReference>
<dbReference type="PANTHER" id="PTHR10357">
    <property type="entry name" value="ALPHA-AMYLASE FAMILY MEMBER"/>
    <property type="match status" value="1"/>
</dbReference>
<keyword evidence="1" id="KW-0812">Transmembrane</keyword>
<comment type="caution">
    <text evidence="3">The sequence shown here is derived from an EMBL/GenBank/DDBJ whole genome shotgun (WGS) entry which is preliminary data.</text>
</comment>
<protein>
    <recommendedName>
        <fullName evidence="2">Glycosyl hydrolase family 13 catalytic domain-containing protein</fullName>
    </recommendedName>
</protein>
<dbReference type="Pfam" id="PF00128">
    <property type="entry name" value="Alpha-amylase"/>
    <property type="match status" value="4"/>
</dbReference>
<evidence type="ECO:0000256" key="1">
    <source>
        <dbReference type="SAM" id="Phobius"/>
    </source>
</evidence>
<dbReference type="PANTHER" id="PTHR10357:SF179">
    <property type="entry name" value="NEUTRAL AND BASIC AMINO ACID TRANSPORT PROTEIN RBAT"/>
    <property type="match status" value="1"/>
</dbReference>
<evidence type="ECO:0000313" key="3">
    <source>
        <dbReference type="EMBL" id="KAJ8297997.1"/>
    </source>
</evidence>
<evidence type="ECO:0000313" key="4">
    <source>
        <dbReference type="Proteomes" id="UP001217089"/>
    </source>
</evidence>
<keyword evidence="1" id="KW-1133">Transmembrane helix</keyword>
<gene>
    <name evidence="3" type="ORF">KUTeg_024528</name>
</gene>
<feature type="domain" description="Glycosyl hydrolase family 13 catalytic" evidence="2">
    <location>
        <begin position="62"/>
        <end position="439"/>
    </location>
</feature>
<organism evidence="3 4">
    <name type="scientific">Tegillarca granosa</name>
    <name type="common">Malaysian cockle</name>
    <name type="synonym">Anadara granosa</name>
    <dbReference type="NCBI Taxonomy" id="220873"/>
    <lineage>
        <taxon>Eukaryota</taxon>
        <taxon>Metazoa</taxon>
        <taxon>Spiralia</taxon>
        <taxon>Lophotrochozoa</taxon>
        <taxon>Mollusca</taxon>
        <taxon>Bivalvia</taxon>
        <taxon>Autobranchia</taxon>
        <taxon>Pteriomorphia</taxon>
        <taxon>Arcoida</taxon>
        <taxon>Arcoidea</taxon>
        <taxon>Arcidae</taxon>
        <taxon>Tegillarca</taxon>
    </lineage>
</organism>
<dbReference type="SMART" id="SM00642">
    <property type="entry name" value="Aamy"/>
    <property type="match status" value="2"/>
</dbReference>
<name>A0ABQ9DYB1_TEGGR</name>
<dbReference type="InterPro" id="IPR006047">
    <property type="entry name" value="GH13_cat_dom"/>
</dbReference>
<dbReference type="SUPFAM" id="SSF51445">
    <property type="entry name" value="(Trans)glycosidases"/>
    <property type="match status" value="2"/>
</dbReference>
<evidence type="ECO:0000259" key="2">
    <source>
        <dbReference type="SMART" id="SM00642"/>
    </source>
</evidence>
<accession>A0ABQ9DYB1</accession>
<dbReference type="Gene3D" id="3.90.400.10">
    <property type="entry name" value="Oligo-1,6-glucosidase, Domain 2"/>
    <property type="match status" value="3"/>
</dbReference>
<dbReference type="Gene3D" id="3.20.20.80">
    <property type="entry name" value="Glycosidases"/>
    <property type="match status" value="3"/>
</dbReference>
<reference evidence="3 4" key="1">
    <citation type="submission" date="2022-12" db="EMBL/GenBank/DDBJ databases">
        <title>Chromosome-level genome of Tegillarca granosa.</title>
        <authorList>
            <person name="Kim J."/>
        </authorList>
    </citation>
    <scope>NUCLEOTIDE SEQUENCE [LARGE SCALE GENOMIC DNA]</scope>
    <source>
        <strain evidence="3">Teg-2019</strain>
        <tissue evidence="3">Adductor muscle</tissue>
    </source>
</reference>
<proteinExistence type="predicted"/>
<feature type="domain" description="Glycosyl hydrolase family 13 catalytic" evidence="2">
    <location>
        <begin position="576"/>
        <end position="879"/>
    </location>
</feature>
<keyword evidence="4" id="KW-1185">Reference proteome</keyword>
<dbReference type="Proteomes" id="UP001217089">
    <property type="component" value="Unassembled WGS sequence"/>
</dbReference>
<dbReference type="InterPro" id="IPR013780">
    <property type="entry name" value="Glyco_hydro_b"/>
</dbReference>
<dbReference type="InterPro" id="IPR045857">
    <property type="entry name" value="O16G_dom_2"/>
</dbReference>
<dbReference type="InterPro" id="IPR017853">
    <property type="entry name" value="GH"/>
</dbReference>
<keyword evidence="1" id="KW-0472">Membrane</keyword>
<dbReference type="EMBL" id="JARBDR010000923">
    <property type="protein sequence ID" value="KAJ8297997.1"/>
    <property type="molecule type" value="Genomic_DNA"/>
</dbReference>
<feature type="transmembrane region" description="Helical" evidence="1">
    <location>
        <begin position="16"/>
        <end position="37"/>
    </location>
</feature>